<keyword evidence="1" id="KW-0472">Membrane</keyword>
<organism evidence="2">
    <name type="scientific">marine sediment metagenome</name>
    <dbReference type="NCBI Taxonomy" id="412755"/>
    <lineage>
        <taxon>unclassified sequences</taxon>
        <taxon>metagenomes</taxon>
        <taxon>ecological metagenomes</taxon>
    </lineage>
</organism>
<keyword evidence="1" id="KW-0812">Transmembrane</keyword>
<dbReference type="AlphaFoldDB" id="A0A0F8Y1E3"/>
<feature type="transmembrane region" description="Helical" evidence="1">
    <location>
        <begin position="57"/>
        <end position="77"/>
    </location>
</feature>
<sequence>MSPDLLVASGQAALAVLVLLLLFSRSPHIHRIISALTTLALTAVSIGLIGLSAPMSASFAAICAAGGLGIFAIRGTLHGLR</sequence>
<gene>
    <name evidence="2" type="ORF">LCGC14_2876200</name>
</gene>
<keyword evidence="1" id="KW-1133">Transmembrane helix</keyword>
<feature type="transmembrane region" description="Helical" evidence="1">
    <location>
        <begin position="32"/>
        <end position="51"/>
    </location>
</feature>
<evidence type="ECO:0000256" key="1">
    <source>
        <dbReference type="SAM" id="Phobius"/>
    </source>
</evidence>
<evidence type="ECO:0000313" key="2">
    <source>
        <dbReference type="EMBL" id="KKK75192.1"/>
    </source>
</evidence>
<dbReference type="EMBL" id="LAZR01055974">
    <property type="protein sequence ID" value="KKK75192.1"/>
    <property type="molecule type" value="Genomic_DNA"/>
</dbReference>
<proteinExistence type="predicted"/>
<accession>A0A0F8Y1E3</accession>
<protein>
    <submittedName>
        <fullName evidence="2">Uncharacterized protein</fullName>
    </submittedName>
</protein>
<reference evidence="2" key="1">
    <citation type="journal article" date="2015" name="Nature">
        <title>Complex archaea that bridge the gap between prokaryotes and eukaryotes.</title>
        <authorList>
            <person name="Spang A."/>
            <person name="Saw J.H."/>
            <person name="Jorgensen S.L."/>
            <person name="Zaremba-Niedzwiedzka K."/>
            <person name="Martijn J."/>
            <person name="Lind A.E."/>
            <person name="van Eijk R."/>
            <person name="Schleper C."/>
            <person name="Guy L."/>
            <person name="Ettema T.J."/>
        </authorList>
    </citation>
    <scope>NUCLEOTIDE SEQUENCE</scope>
</reference>
<feature type="transmembrane region" description="Helical" evidence="1">
    <location>
        <begin position="6"/>
        <end position="23"/>
    </location>
</feature>
<comment type="caution">
    <text evidence="2">The sequence shown here is derived from an EMBL/GenBank/DDBJ whole genome shotgun (WGS) entry which is preliminary data.</text>
</comment>
<name>A0A0F8Y1E3_9ZZZZ</name>